<proteinExistence type="predicted"/>
<protein>
    <submittedName>
        <fullName evidence="1">Uncharacterized protein</fullName>
    </submittedName>
</protein>
<dbReference type="Proteomes" id="UP000823775">
    <property type="component" value="Unassembled WGS sequence"/>
</dbReference>
<name>A0ABS8RX91_DATST</name>
<accession>A0ABS8RX91</accession>
<evidence type="ECO:0000313" key="2">
    <source>
        <dbReference type="Proteomes" id="UP000823775"/>
    </source>
</evidence>
<sequence length="74" mass="8763">HRRNIGEPQKVIRRLPVSFQHLVEHPHIGFSIDDSSASRRSSSTERRCHARSIQWPESNFCLNRHFICISWINQ</sequence>
<reference evidence="1 2" key="1">
    <citation type="journal article" date="2021" name="BMC Genomics">
        <title>Datura genome reveals duplications of psychoactive alkaloid biosynthetic genes and high mutation rate following tissue culture.</title>
        <authorList>
            <person name="Rajewski A."/>
            <person name="Carter-House D."/>
            <person name="Stajich J."/>
            <person name="Litt A."/>
        </authorList>
    </citation>
    <scope>NUCLEOTIDE SEQUENCE [LARGE SCALE GENOMIC DNA]</scope>
    <source>
        <strain evidence="1">AR-01</strain>
    </source>
</reference>
<dbReference type="EMBL" id="JACEIK010000166">
    <property type="protein sequence ID" value="MCD7451384.1"/>
    <property type="molecule type" value="Genomic_DNA"/>
</dbReference>
<gene>
    <name evidence="1" type="ORF">HAX54_011564</name>
</gene>
<evidence type="ECO:0000313" key="1">
    <source>
        <dbReference type="EMBL" id="MCD7451384.1"/>
    </source>
</evidence>
<feature type="non-terminal residue" evidence="1">
    <location>
        <position position="1"/>
    </location>
</feature>
<comment type="caution">
    <text evidence="1">The sequence shown here is derived from an EMBL/GenBank/DDBJ whole genome shotgun (WGS) entry which is preliminary data.</text>
</comment>
<organism evidence="1 2">
    <name type="scientific">Datura stramonium</name>
    <name type="common">Jimsonweed</name>
    <name type="synonym">Common thornapple</name>
    <dbReference type="NCBI Taxonomy" id="4076"/>
    <lineage>
        <taxon>Eukaryota</taxon>
        <taxon>Viridiplantae</taxon>
        <taxon>Streptophyta</taxon>
        <taxon>Embryophyta</taxon>
        <taxon>Tracheophyta</taxon>
        <taxon>Spermatophyta</taxon>
        <taxon>Magnoliopsida</taxon>
        <taxon>eudicotyledons</taxon>
        <taxon>Gunneridae</taxon>
        <taxon>Pentapetalae</taxon>
        <taxon>asterids</taxon>
        <taxon>lamiids</taxon>
        <taxon>Solanales</taxon>
        <taxon>Solanaceae</taxon>
        <taxon>Solanoideae</taxon>
        <taxon>Datureae</taxon>
        <taxon>Datura</taxon>
    </lineage>
</organism>
<keyword evidence="2" id="KW-1185">Reference proteome</keyword>